<dbReference type="FunFam" id="3.40.50.12780:FF:000003">
    <property type="entry name" value="Long-chain-fatty-acid--CoA ligase FadD"/>
    <property type="match status" value="1"/>
</dbReference>
<evidence type="ECO:0000256" key="1">
    <source>
        <dbReference type="ARBA" id="ARBA00004930"/>
    </source>
</evidence>
<evidence type="ECO:0000256" key="3">
    <source>
        <dbReference type="ARBA" id="ARBA00012959"/>
    </source>
</evidence>
<organism evidence="13 14">
    <name type="scientific">Capsicum baccatum</name>
    <name type="common">Peruvian pepper</name>
    <dbReference type="NCBI Taxonomy" id="33114"/>
    <lineage>
        <taxon>Eukaryota</taxon>
        <taxon>Viridiplantae</taxon>
        <taxon>Streptophyta</taxon>
        <taxon>Embryophyta</taxon>
        <taxon>Tracheophyta</taxon>
        <taxon>Spermatophyta</taxon>
        <taxon>Magnoliopsida</taxon>
        <taxon>eudicotyledons</taxon>
        <taxon>Gunneridae</taxon>
        <taxon>Pentapetalae</taxon>
        <taxon>asterids</taxon>
        <taxon>lamiids</taxon>
        <taxon>Solanales</taxon>
        <taxon>Solanaceae</taxon>
        <taxon>Solanoideae</taxon>
        <taxon>Capsiceae</taxon>
        <taxon>Capsicum</taxon>
    </lineage>
</organism>
<dbReference type="Pfam" id="PF00501">
    <property type="entry name" value="AMP-binding"/>
    <property type="match status" value="1"/>
</dbReference>
<reference evidence="14" key="2">
    <citation type="journal article" date="2017" name="J. Anim. Genet.">
        <title>Multiple reference genome sequences of hot pepper reveal the massive evolution of plant disease resistance genes by retroduplication.</title>
        <authorList>
            <person name="Kim S."/>
            <person name="Park J."/>
            <person name="Yeom S.-I."/>
            <person name="Kim Y.-M."/>
            <person name="Seo E."/>
            <person name="Kim K.-T."/>
            <person name="Kim M.-S."/>
            <person name="Lee J.M."/>
            <person name="Cheong K."/>
            <person name="Shin H.-S."/>
            <person name="Kim S.-B."/>
            <person name="Han K."/>
            <person name="Lee J."/>
            <person name="Park M."/>
            <person name="Lee H.-A."/>
            <person name="Lee H.-Y."/>
            <person name="Lee Y."/>
            <person name="Oh S."/>
            <person name="Lee J.H."/>
            <person name="Choi E."/>
            <person name="Choi E."/>
            <person name="Lee S.E."/>
            <person name="Jeon J."/>
            <person name="Kim H."/>
            <person name="Choi G."/>
            <person name="Song H."/>
            <person name="Lee J."/>
            <person name="Lee S.-C."/>
            <person name="Kwon J.-K."/>
            <person name="Lee H.-Y."/>
            <person name="Koo N."/>
            <person name="Hong Y."/>
            <person name="Kim R.W."/>
            <person name="Kang W.-H."/>
            <person name="Huh J.H."/>
            <person name="Kang B.-C."/>
            <person name="Yang T.-J."/>
            <person name="Lee Y.-H."/>
            <person name="Bennetzen J.L."/>
            <person name="Choi D."/>
        </authorList>
    </citation>
    <scope>NUCLEOTIDE SEQUENCE [LARGE SCALE GENOMIC DNA]</scope>
    <source>
        <strain evidence="14">cv. PBC81</strain>
    </source>
</reference>
<feature type="compositionally biased region" description="Basic and acidic residues" evidence="9">
    <location>
        <begin position="15"/>
        <end position="25"/>
    </location>
</feature>
<dbReference type="FunFam" id="3.30.300.30:FF:000007">
    <property type="entry name" value="4-coumarate--CoA ligase 2"/>
    <property type="match status" value="1"/>
</dbReference>
<feature type="domain" description="AMP-dependent synthetase/ligase" evidence="11">
    <location>
        <begin position="68"/>
        <end position="431"/>
    </location>
</feature>
<evidence type="ECO:0000256" key="10">
    <source>
        <dbReference type="SAM" id="Phobius"/>
    </source>
</evidence>
<dbReference type="GO" id="GO:0106286">
    <property type="term" value="F:(E)-caffeate-CoA ligase activity"/>
    <property type="evidence" value="ECO:0007669"/>
    <property type="project" value="UniProtKB-ARBA"/>
</dbReference>
<dbReference type="Gene3D" id="3.40.50.12780">
    <property type="entry name" value="N-terminal domain of ligase-like"/>
    <property type="match status" value="1"/>
</dbReference>
<keyword evidence="5" id="KW-0547">Nucleotide-binding</keyword>
<evidence type="ECO:0000256" key="2">
    <source>
        <dbReference type="ARBA" id="ARBA00006432"/>
    </source>
</evidence>
<dbReference type="InterPro" id="IPR042099">
    <property type="entry name" value="ANL_N_sf"/>
</dbReference>
<dbReference type="GO" id="GO:0005524">
    <property type="term" value="F:ATP binding"/>
    <property type="evidence" value="ECO:0007669"/>
    <property type="project" value="UniProtKB-KW"/>
</dbReference>
<dbReference type="CDD" id="cd05904">
    <property type="entry name" value="4CL"/>
    <property type="match status" value="1"/>
</dbReference>
<dbReference type="GO" id="GO:0016207">
    <property type="term" value="F:4-coumarate-CoA ligase activity"/>
    <property type="evidence" value="ECO:0007669"/>
    <property type="project" value="UniProtKB-EC"/>
</dbReference>
<dbReference type="STRING" id="33114.A0A2G2XLY8"/>
<name>A0A2G2XLY8_CAPBA</name>
<evidence type="ECO:0000256" key="8">
    <source>
        <dbReference type="ARBA" id="ARBA00034252"/>
    </source>
</evidence>
<dbReference type="Proteomes" id="UP000224567">
    <property type="component" value="Unassembled WGS sequence"/>
</dbReference>
<evidence type="ECO:0000256" key="5">
    <source>
        <dbReference type="ARBA" id="ARBA00022741"/>
    </source>
</evidence>
<dbReference type="SUPFAM" id="SSF56801">
    <property type="entry name" value="Acetyl-CoA synthetase-like"/>
    <property type="match status" value="1"/>
</dbReference>
<dbReference type="Gene3D" id="3.30.300.30">
    <property type="match status" value="1"/>
</dbReference>
<evidence type="ECO:0000256" key="7">
    <source>
        <dbReference type="ARBA" id="ARBA00023051"/>
    </source>
</evidence>
<dbReference type="EC" id="6.2.1.12" evidence="3"/>
<dbReference type="InterPro" id="IPR020845">
    <property type="entry name" value="AMP-binding_CS"/>
</dbReference>
<comment type="catalytic activity">
    <reaction evidence="8">
        <text>(E)-4-coumarate + ATP + CoA = (E)-4-coumaroyl-CoA + AMP + diphosphate</text>
        <dbReference type="Rhea" id="RHEA:19641"/>
        <dbReference type="ChEBI" id="CHEBI:12876"/>
        <dbReference type="ChEBI" id="CHEBI:30616"/>
        <dbReference type="ChEBI" id="CHEBI:33019"/>
        <dbReference type="ChEBI" id="CHEBI:57287"/>
        <dbReference type="ChEBI" id="CHEBI:85008"/>
        <dbReference type="ChEBI" id="CHEBI:456215"/>
        <dbReference type="EC" id="6.2.1.12"/>
    </reaction>
    <physiologicalReaction direction="left-to-right" evidence="8">
        <dbReference type="Rhea" id="RHEA:19642"/>
    </physiologicalReaction>
</comment>
<keyword evidence="4" id="KW-0436">Ligase</keyword>
<accession>A0A2G2XLY8</accession>
<feature type="compositionally biased region" description="Polar residues" evidence="9">
    <location>
        <begin position="1"/>
        <end position="14"/>
    </location>
</feature>
<reference evidence="13 14" key="1">
    <citation type="journal article" date="2017" name="Genome Biol.">
        <title>New reference genome sequences of hot pepper reveal the massive evolution of plant disease-resistance genes by retroduplication.</title>
        <authorList>
            <person name="Kim S."/>
            <person name="Park J."/>
            <person name="Yeom S.I."/>
            <person name="Kim Y.M."/>
            <person name="Seo E."/>
            <person name="Kim K.T."/>
            <person name="Kim M.S."/>
            <person name="Lee J.M."/>
            <person name="Cheong K."/>
            <person name="Shin H.S."/>
            <person name="Kim S.B."/>
            <person name="Han K."/>
            <person name="Lee J."/>
            <person name="Park M."/>
            <person name="Lee H.A."/>
            <person name="Lee H.Y."/>
            <person name="Lee Y."/>
            <person name="Oh S."/>
            <person name="Lee J.H."/>
            <person name="Choi E."/>
            <person name="Choi E."/>
            <person name="Lee S.E."/>
            <person name="Jeon J."/>
            <person name="Kim H."/>
            <person name="Choi G."/>
            <person name="Song H."/>
            <person name="Lee J."/>
            <person name="Lee S.C."/>
            <person name="Kwon J.K."/>
            <person name="Lee H.Y."/>
            <person name="Koo N."/>
            <person name="Hong Y."/>
            <person name="Kim R.W."/>
            <person name="Kang W.H."/>
            <person name="Huh J.H."/>
            <person name="Kang B.C."/>
            <person name="Yang T.J."/>
            <person name="Lee Y.H."/>
            <person name="Bennetzen J.L."/>
            <person name="Choi D."/>
        </authorList>
    </citation>
    <scope>NUCLEOTIDE SEQUENCE [LARGE SCALE GENOMIC DNA]</scope>
    <source>
        <strain evidence="14">cv. PBC81</strain>
    </source>
</reference>
<protein>
    <recommendedName>
        <fullName evidence="3">4-coumarate--CoA ligase</fullName>
        <ecNumber evidence="3">6.2.1.12</ecNumber>
    </recommendedName>
</protein>
<feature type="region of interest" description="Disordered" evidence="9">
    <location>
        <begin position="1"/>
        <end position="25"/>
    </location>
</feature>
<evidence type="ECO:0000256" key="9">
    <source>
        <dbReference type="SAM" id="MobiDB-lite"/>
    </source>
</evidence>
<evidence type="ECO:0000313" key="13">
    <source>
        <dbReference type="EMBL" id="PHT58497.1"/>
    </source>
</evidence>
<dbReference type="GO" id="GO:0006744">
    <property type="term" value="P:ubiquinone biosynthetic process"/>
    <property type="evidence" value="ECO:0007669"/>
    <property type="project" value="TreeGrafter"/>
</dbReference>
<feature type="domain" description="AMP-binding enzyme C-terminal" evidence="12">
    <location>
        <begin position="483"/>
        <end position="557"/>
    </location>
</feature>
<dbReference type="UniPathway" id="UPA00372">
    <property type="reaction ID" value="UER00547"/>
</dbReference>
<evidence type="ECO:0000259" key="11">
    <source>
        <dbReference type="Pfam" id="PF00501"/>
    </source>
</evidence>
<dbReference type="Pfam" id="PF13193">
    <property type="entry name" value="AMP-binding_C"/>
    <property type="match status" value="1"/>
</dbReference>
<keyword evidence="7" id="KW-0587">Phenylpropanoid metabolism</keyword>
<keyword evidence="10" id="KW-0472">Membrane</keyword>
<dbReference type="AlphaFoldDB" id="A0A2G2XLY8"/>
<keyword evidence="10" id="KW-1133">Transmembrane helix</keyword>
<feature type="transmembrane region" description="Helical" evidence="10">
    <location>
        <begin position="269"/>
        <end position="291"/>
    </location>
</feature>
<evidence type="ECO:0000313" key="14">
    <source>
        <dbReference type="Proteomes" id="UP000224567"/>
    </source>
</evidence>
<evidence type="ECO:0000259" key="12">
    <source>
        <dbReference type="Pfam" id="PF13193"/>
    </source>
</evidence>
<keyword evidence="6" id="KW-0067">ATP-binding</keyword>
<comment type="pathway">
    <text evidence="1">Phytoalexin biosynthesis; 3,4',5-trihydroxystilbene biosynthesis; 3,4',5-trihydroxystilbene from trans-4-coumarate: step 1/2.</text>
</comment>
<proteinExistence type="inferred from homology"/>
<evidence type="ECO:0000256" key="6">
    <source>
        <dbReference type="ARBA" id="ARBA00022840"/>
    </source>
</evidence>
<dbReference type="PANTHER" id="PTHR24096">
    <property type="entry name" value="LONG-CHAIN-FATTY-ACID--COA LIGASE"/>
    <property type="match status" value="1"/>
</dbReference>
<dbReference type="GO" id="GO:0005777">
    <property type="term" value="C:peroxisome"/>
    <property type="evidence" value="ECO:0007669"/>
    <property type="project" value="TreeGrafter"/>
</dbReference>
<dbReference type="EMBL" id="MLFT02000001">
    <property type="protein sequence ID" value="PHT58497.1"/>
    <property type="molecule type" value="Genomic_DNA"/>
</dbReference>
<comment type="caution">
    <text evidence="13">The sequence shown here is derived from an EMBL/GenBank/DDBJ whole genome shotgun (WGS) entry which is preliminary data.</text>
</comment>
<keyword evidence="14" id="KW-1185">Reference proteome</keyword>
<gene>
    <name evidence="13" type="ORF">CQW23_00860</name>
</gene>
<dbReference type="InterPro" id="IPR045851">
    <property type="entry name" value="AMP-bd_C_sf"/>
</dbReference>
<dbReference type="OrthoDB" id="10253869at2759"/>
<sequence>MTTFLKPHFNSNSTEGEKKGGNGEVERNTSKIHWYCAETGVYTSKHPSVKLPEDPFLDVVSFIFSHKHGGVCALVDSISGISVSYEELYPMVKSMASGLHKRGVVKGDVVLILLPNSIYFPVVLLGALILGAVVTTMNPLSSLLEIKKQVLDCGVSLVFTCSDKVDKLCTLDVPVIGVPEILVSGSNGGESSVFYELVTCDPNWDLRPRISQQDTAVILYSSGTTGASKGVVLTHGNLIAMVELFVRFESSQYEYLSTENVYLAIAPMFHVYGLSLFAMGLLSLGTTIVVMRKFDANEMVKAIERYGVTHFPTVPPLLIALTRKAKDGASSKLKSLKQVSCGAAPITMKTIEDFVHTLPNVDFIQGYGMTESTAVGTRGYNTEKLHNYSSVGLLAPNMQAKVVDWITGSPLPPNSMGELWLCGPGVMKGYLNNLECTKSTIDDNGWLHSGDIAYFDEEGYLYVIDRLKETIKYKGFQIAPADLESVLVSHPDIIDAAVIGARDEEAGEIPVAFVAKRNGCALSQTDVIDFVSKQVAPYKKIRKVYFGAWIPRSSAGKILRKELRNFLTSKL</sequence>
<evidence type="ECO:0000256" key="4">
    <source>
        <dbReference type="ARBA" id="ARBA00022598"/>
    </source>
</evidence>
<dbReference type="PROSITE" id="PS00455">
    <property type="entry name" value="AMP_BINDING"/>
    <property type="match status" value="1"/>
</dbReference>
<dbReference type="GO" id="GO:0050563">
    <property type="term" value="F:trans-feruloyl-CoA synthase activity"/>
    <property type="evidence" value="ECO:0007669"/>
    <property type="project" value="UniProtKB-ARBA"/>
</dbReference>
<dbReference type="InterPro" id="IPR025110">
    <property type="entry name" value="AMP-bd_C"/>
</dbReference>
<dbReference type="GO" id="GO:0009698">
    <property type="term" value="P:phenylpropanoid metabolic process"/>
    <property type="evidence" value="ECO:0007669"/>
    <property type="project" value="UniProtKB-KW"/>
</dbReference>
<feature type="transmembrane region" description="Helical" evidence="10">
    <location>
        <begin position="109"/>
        <end position="134"/>
    </location>
</feature>
<comment type="similarity">
    <text evidence="2">Belongs to the ATP-dependent AMP-binding enzyme family.</text>
</comment>
<dbReference type="PANTHER" id="PTHR24096:SF149">
    <property type="entry name" value="AMP-BINDING DOMAIN-CONTAINING PROTEIN-RELATED"/>
    <property type="match status" value="1"/>
</dbReference>
<dbReference type="InterPro" id="IPR000873">
    <property type="entry name" value="AMP-dep_synth/lig_dom"/>
</dbReference>
<keyword evidence="10" id="KW-0812">Transmembrane</keyword>